<organism evidence="2 3">
    <name type="scientific">Roseospirillum parvum</name>
    <dbReference type="NCBI Taxonomy" id="83401"/>
    <lineage>
        <taxon>Bacteria</taxon>
        <taxon>Pseudomonadati</taxon>
        <taxon>Pseudomonadota</taxon>
        <taxon>Alphaproteobacteria</taxon>
        <taxon>Rhodospirillales</taxon>
        <taxon>Rhodospirillaceae</taxon>
        <taxon>Roseospirillum</taxon>
    </lineage>
</organism>
<feature type="transmembrane region" description="Helical" evidence="1">
    <location>
        <begin position="177"/>
        <end position="196"/>
    </location>
</feature>
<feature type="transmembrane region" description="Helical" evidence="1">
    <location>
        <begin position="418"/>
        <end position="437"/>
    </location>
</feature>
<keyword evidence="1" id="KW-0472">Membrane</keyword>
<feature type="transmembrane region" description="Helical" evidence="1">
    <location>
        <begin position="89"/>
        <end position="108"/>
    </location>
</feature>
<keyword evidence="3" id="KW-1185">Reference proteome</keyword>
<dbReference type="RefSeq" id="WP_143130989.1">
    <property type="nucleotide sequence ID" value="NZ_FNCV01000007.1"/>
</dbReference>
<dbReference type="OrthoDB" id="7842542at2"/>
<keyword evidence="1" id="KW-1133">Transmembrane helix</keyword>
<feature type="transmembrane region" description="Helical" evidence="1">
    <location>
        <begin position="362"/>
        <end position="380"/>
    </location>
</feature>
<feature type="transmembrane region" description="Helical" evidence="1">
    <location>
        <begin position="203"/>
        <end position="220"/>
    </location>
</feature>
<keyword evidence="1" id="KW-0812">Transmembrane</keyword>
<proteinExistence type="predicted"/>
<evidence type="ECO:0000313" key="3">
    <source>
        <dbReference type="Proteomes" id="UP000217076"/>
    </source>
</evidence>
<accession>A0A1G8CZ92</accession>
<reference evidence="3" key="1">
    <citation type="submission" date="2016-10" db="EMBL/GenBank/DDBJ databases">
        <authorList>
            <person name="Varghese N."/>
            <person name="Submissions S."/>
        </authorList>
    </citation>
    <scope>NUCLEOTIDE SEQUENCE [LARGE SCALE GENOMIC DNA]</scope>
    <source>
        <strain evidence="3">930I</strain>
    </source>
</reference>
<dbReference type="Proteomes" id="UP000217076">
    <property type="component" value="Unassembled WGS sequence"/>
</dbReference>
<evidence type="ECO:0000313" key="2">
    <source>
        <dbReference type="EMBL" id="SDH50816.1"/>
    </source>
</evidence>
<feature type="transmembrane region" description="Helical" evidence="1">
    <location>
        <begin position="387"/>
        <end position="406"/>
    </location>
</feature>
<feature type="transmembrane region" description="Helical" evidence="1">
    <location>
        <begin position="255"/>
        <end position="274"/>
    </location>
</feature>
<dbReference type="AlphaFoldDB" id="A0A1G8CZ92"/>
<evidence type="ECO:0000256" key="1">
    <source>
        <dbReference type="SAM" id="Phobius"/>
    </source>
</evidence>
<evidence type="ECO:0008006" key="4">
    <source>
        <dbReference type="Google" id="ProtNLM"/>
    </source>
</evidence>
<feature type="transmembrane region" description="Helical" evidence="1">
    <location>
        <begin position="449"/>
        <end position="470"/>
    </location>
</feature>
<feature type="transmembrane region" description="Helical" evidence="1">
    <location>
        <begin position="22"/>
        <end position="42"/>
    </location>
</feature>
<protein>
    <recommendedName>
        <fullName evidence="4">4-amino-4-deoxy-L-arabinose transferase</fullName>
    </recommendedName>
</protein>
<sequence>MPPPAFAPPTPTPIPVVPAARLPWSAGAIMVGGAALYLALLLDAFGTLPGNGYGAFLYNRYFLALLDGHFDVPVRVAAFEGHYDAAGRAYIYHGLAPLLTRALAFPFVDLTRVSLVVPTIWLFTVLGTALYHRLLVRLVRTHGPQGRAGRATLTTLAGLLVWLAGPGLLLAASDSFYHEPIAIAFCLTAGVIVLACRALLFRAPIPAIIVPLALCAGAAVHARPQVAIGLYVVAVGLMALHHARHGWRPGAGRSVAALLVLFAFGAALLAVNWARFGDPLLLHGSWDPAAPLQYAPVYWHLEPADAPRVRTFLTHGQFELWRIGPNLVTYLADFPAYAARLEAMYAALAEWTGHVRLEPRRMGLLFLGAAWLPVLGLALARGSRPGPGGWVLLLGCAVPALFILAYPTVTVRYRVELWPPFIAFIALAAPGLLNWLGTARRGQRLGLGLAVGLGLAASGLFGSATVYGYGGYFQAGGVFSQWDRPFCLELARAKGFAAAEADRLCREPVMNAPADGSSRQ</sequence>
<feature type="transmembrane region" description="Helical" evidence="1">
    <location>
        <begin position="120"/>
        <end position="139"/>
    </location>
</feature>
<gene>
    <name evidence="2" type="ORF">SAMN05421742_107139</name>
</gene>
<dbReference type="EMBL" id="FNCV01000007">
    <property type="protein sequence ID" value="SDH50816.1"/>
    <property type="molecule type" value="Genomic_DNA"/>
</dbReference>
<feature type="transmembrane region" description="Helical" evidence="1">
    <location>
        <begin position="226"/>
        <end position="243"/>
    </location>
</feature>
<name>A0A1G8CZ92_9PROT</name>
<dbReference type="STRING" id="83401.SAMN05421742_107139"/>
<feature type="transmembrane region" description="Helical" evidence="1">
    <location>
        <begin position="151"/>
        <end position="171"/>
    </location>
</feature>